<reference evidence="4" key="3">
    <citation type="submission" date="2016-11" db="EMBL/GenBank/DDBJ databases">
        <authorList>
            <person name="Varghese N."/>
            <person name="Submissions S."/>
        </authorList>
    </citation>
    <scope>NUCLEOTIDE SEQUENCE [LARGE SCALE GENOMIC DNA]</scope>
    <source>
        <strain evidence="4">DX253</strain>
    </source>
</reference>
<dbReference type="EMBL" id="AEMG01000009">
    <property type="protein sequence ID" value="EFW92102.1"/>
    <property type="molecule type" value="Genomic_DNA"/>
</dbReference>
<dbReference type="AlphaFoldDB" id="E7QU23"/>
<evidence type="ECO:0000313" key="3">
    <source>
        <dbReference type="Proteomes" id="UP000003751"/>
    </source>
</evidence>
<gene>
    <name evidence="2" type="ORF">SAMN05444342_2509</name>
    <name evidence="1" type="ORF">ZOD2009_11515</name>
</gene>
<evidence type="ECO:0000313" key="2">
    <source>
        <dbReference type="EMBL" id="SHK88570.1"/>
    </source>
</evidence>
<reference evidence="2" key="2">
    <citation type="submission" date="2016-11" db="EMBL/GenBank/DDBJ databases">
        <authorList>
            <person name="Jaros S."/>
            <person name="Januszkiewicz K."/>
            <person name="Wedrychowicz H."/>
        </authorList>
    </citation>
    <scope>NUCLEOTIDE SEQUENCE [LARGE SCALE GENOMIC DNA]</scope>
    <source>
        <strain evidence="2">DX253</strain>
    </source>
</reference>
<dbReference type="EMBL" id="FRAN01000003">
    <property type="protein sequence ID" value="SHK88570.1"/>
    <property type="molecule type" value="Genomic_DNA"/>
</dbReference>
<dbReference type="eggNOG" id="arCOG10154">
    <property type="taxonomic scope" value="Archaea"/>
</dbReference>
<reference evidence="1 3" key="1">
    <citation type="journal article" date="2014" name="ISME J.">
        <title>Trehalose/2-sulfotrehalose biosynthesis and glycine-betaine uptake are widely spread mechanisms for osmoadaptation in the Halobacteriales.</title>
        <authorList>
            <person name="Youssef N.H."/>
            <person name="Savage-Ashlock K.N."/>
            <person name="McCully A.L."/>
            <person name="Luedtke B."/>
            <person name="Shaw E.I."/>
            <person name="Hoff W.D."/>
            <person name="Elshahed M.S."/>
        </authorList>
    </citation>
    <scope>NUCLEOTIDE SEQUENCE [LARGE SCALE GENOMIC DNA]</scope>
    <source>
        <strain evidence="1 3">DX253</strain>
    </source>
</reference>
<dbReference type="RefSeq" id="WP_007979886.1">
    <property type="nucleotide sequence ID" value="NZ_AEMG01000009.1"/>
</dbReference>
<protein>
    <submittedName>
        <fullName evidence="1">Uncharacterized protein</fullName>
    </submittedName>
</protein>
<dbReference type="PATRIC" id="fig|797209.4.peg.2264"/>
<dbReference type="Proteomes" id="UP000184203">
    <property type="component" value="Unassembled WGS sequence"/>
</dbReference>
<name>E7QU23_HALPU</name>
<dbReference type="Proteomes" id="UP000003751">
    <property type="component" value="Unassembled WGS sequence"/>
</dbReference>
<keyword evidence="4" id="KW-1185">Reference proteome</keyword>
<dbReference type="STRING" id="797209.GCA_000376445_02491"/>
<dbReference type="OrthoDB" id="186005at2157"/>
<organism evidence="1 3">
    <name type="scientific">Haladaptatus paucihalophilus DX253</name>
    <dbReference type="NCBI Taxonomy" id="797209"/>
    <lineage>
        <taxon>Archaea</taxon>
        <taxon>Methanobacteriati</taxon>
        <taxon>Methanobacteriota</taxon>
        <taxon>Stenosarchaea group</taxon>
        <taxon>Halobacteria</taxon>
        <taxon>Halobacteriales</taxon>
        <taxon>Haladaptataceae</taxon>
        <taxon>Haladaptatus</taxon>
    </lineage>
</organism>
<evidence type="ECO:0000313" key="1">
    <source>
        <dbReference type="EMBL" id="EFW92102.1"/>
    </source>
</evidence>
<evidence type="ECO:0000313" key="4">
    <source>
        <dbReference type="Proteomes" id="UP000184203"/>
    </source>
</evidence>
<sequence length="130" mass="15172">MADDLPAIDDETESALHELELGIEGLRKGHGYLVQFHHATGHAMEHFSEAETHLRDAGHDDLADHIRDEILPCGVLGGDRWTYELVESFETEFLRNIEAFERTTREEVADGERHIRERRIQRRWQERAEE</sequence>
<accession>E7QU23</accession>
<proteinExistence type="predicted"/>